<evidence type="ECO:0008006" key="5">
    <source>
        <dbReference type="Google" id="ProtNLM"/>
    </source>
</evidence>
<evidence type="ECO:0000256" key="1">
    <source>
        <dbReference type="SAM" id="Phobius"/>
    </source>
</evidence>
<dbReference type="InterPro" id="IPR045860">
    <property type="entry name" value="Snake_toxin-like_sf"/>
</dbReference>
<keyword evidence="1" id="KW-1133">Transmembrane helix</keyword>
<dbReference type="Proteomes" id="UP001303046">
    <property type="component" value="Unassembled WGS sequence"/>
</dbReference>
<evidence type="ECO:0000313" key="3">
    <source>
        <dbReference type="EMBL" id="KAK6759527.1"/>
    </source>
</evidence>
<dbReference type="EMBL" id="JAVFWL010000006">
    <property type="protein sequence ID" value="KAK6759527.1"/>
    <property type="molecule type" value="Genomic_DNA"/>
</dbReference>
<keyword evidence="1" id="KW-0812">Transmembrane</keyword>
<evidence type="ECO:0000256" key="2">
    <source>
        <dbReference type="SAM" id="SignalP"/>
    </source>
</evidence>
<reference evidence="3 4" key="1">
    <citation type="submission" date="2023-08" db="EMBL/GenBank/DDBJ databases">
        <title>A Necator americanus chromosomal reference genome.</title>
        <authorList>
            <person name="Ilik V."/>
            <person name="Petrzelkova K.J."/>
            <person name="Pardy F."/>
            <person name="Fuh T."/>
            <person name="Niatou-Singa F.S."/>
            <person name="Gouil Q."/>
            <person name="Baker L."/>
            <person name="Ritchie M.E."/>
            <person name="Jex A.R."/>
            <person name="Gazzola D."/>
            <person name="Li H."/>
            <person name="Toshio Fujiwara R."/>
            <person name="Zhan B."/>
            <person name="Aroian R.V."/>
            <person name="Pafco B."/>
            <person name="Schwarz E.M."/>
        </authorList>
    </citation>
    <scope>NUCLEOTIDE SEQUENCE [LARGE SCALE GENOMIC DNA]</scope>
    <source>
        <strain evidence="3 4">Aroian</strain>
        <tissue evidence="3">Whole animal</tissue>
    </source>
</reference>
<organism evidence="3 4">
    <name type="scientific">Necator americanus</name>
    <name type="common">Human hookworm</name>
    <dbReference type="NCBI Taxonomy" id="51031"/>
    <lineage>
        <taxon>Eukaryota</taxon>
        <taxon>Metazoa</taxon>
        <taxon>Ecdysozoa</taxon>
        <taxon>Nematoda</taxon>
        <taxon>Chromadorea</taxon>
        <taxon>Rhabditida</taxon>
        <taxon>Rhabditina</taxon>
        <taxon>Rhabditomorpha</taxon>
        <taxon>Strongyloidea</taxon>
        <taxon>Ancylostomatidae</taxon>
        <taxon>Bunostominae</taxon>
        <taxon>Necator</taxon>
    </lineage>
</organism>
<gene>
    <name evidence="3" type="primary">Necator_chrX.g21396</name>
    <name evidence="3" type="ORF">RB195_021235</name>
</gene>
<protein>
    <recommendedName>
        <fullName evidence="5">Activin types I and II receptor domain protein</fullName>
    </recommendedName>
</protein>
<keyword evidence="2" id="KW-0732">Signal</keyword>
<dbReference type="SUPFAM" id="SSF57302">
    <property type="entry name" value="Snake toxin-like"/>
    <property type="match status" value="1"/>
</dbReference>
<accession>A0ABR1E9Z9</accession>
<keyword evidence="4" id="KW-1185">Reference proteome</keyword>
<feature type="chain" id="PRO_5046576202" description="Activin types I and II receptor domain protein" evidence="2">
    <location>
        <begin position="21"/>
        <end position="125"/>
    </location>
</feature>
<proteinExistence type="predicted"/>
<evidence type="ECO:0000313" key="4">
    <source>
        <dbReference type="Proteomes" id="UP001303046"/>
    </source>
</evidence>
<feature type="transmembrane region" description="Helical" evidence="1">
    <location>
        <begin position="107"/>
        <end position="124"/>
    </location>
</feature>
<sequence>MRRLVFPILLFTYFAYFVAAKNNGRKLLTCVKCLGNDTACQDICPGYFCYKSEIHGHSMKLVKRGCLNNTDPLSRVNECTLRENHVGGLIITENFCICTSDRCNLSSVHYAALIYLFVALISGLS</sequence>
<feature type="signal peptide" evidence="2">
    <location>
        <begin position="1"/>
        <end position="20"/>
    </location>
</feature>
<name>A0ABR1E9Z9_NECAM</name>
<keyword evidence="1" id="KW-0472">Membrane</keyword>
<comment type="caution">
    <text evidence="3">The sequence shown here is derived from an EMBL/GenBank/DDBJ whole genome shotgun (WGS) entry which is preliminary data.</text>
</comment>